<dbReference type="Pfam" id="PF05036">
    <property type="entry name" value="SPOR"/>
    <property type="match status" value="1"/>
</dbReference>
<dbReference type="InterPro" id="IPR036680">
    <property type="entry name" value="SPOR-like_sf"/>
</dbReference>
<keyword evidence="2" id="KW-1133">Transmembrane helix</keyword>
<feature type="compositionally biased region" description="Polar residues" evidence="1">
    <location>
        <begin position="130"/>
        <end position="139"/>
    </location>
</feature>
<accession>A0A1M6N347</accession>
<sequence length="342" mass="35948">MTPTTMHRRGSEAMMVEIPISEQQVVPDKARSLGPLVNWAGALTSLALVVGTGVWSYKLLMRDVSGVPVVRSVEGPMRVQPEEPGGRQAAHQGLSVNSVAADGSAAAPADRLTLAPAPIDLSNEDAKIQNASLPGGETTTAKEARKTDQSDIVAPPPLASGKIEAIEAFAQQIANDVEPLSQSGPADTDPVKVSLGDVEVSEPEAKPEPSTPKVKFTNGVSHSLRPHLRPEGLGKTEKVASATATADAPASVVDAASIPVGTHLVQLGAYASSEMAAEEWTRLSARFSDYLGDKTQVIQEAQSGGRVFYRLRAMGFADLSDARRMCSALKAERADCIPVTVR</sequence>
<reference evidence="5" key="1">
    <citation type="submission" date="2016-11" db="EMBL/GenBank/DDBJ databases">
        <authorList>
            <person name="Varghese N."/>
            <person name="Submissions S."/>
        </authorList>
    </citation>
    <scope>NUCLEOTIDE SEQUENCE [LARGE SCALE GENOMIC DNA]</scope>
    <source>
        <strain evidence="5">DSM 100564</strain>
    </source>
</reference>
<feature type="transmembrane region" description="Helical" evidence="2">
    <location>
        <begin position="36"/>
        <end position="57"/>
    </location>
</feature>
<evidence type="ECO:0000256" key="2">
    <source>
        <dbReference type="SAM" id="Phobius"/>
    </source>
</evidence>
<name>A0A1M6N347_9RHOB</name>
<gene>
    <name evidence="4" type="ORF">SAMN05444000_11525</name>
</gene>
<feature type="region of interest" description="Disordered" evidence="1">
    <location>
        <begin position="130"/>
        <end position="156"/>
    </location>
</feature>
<dbReference type="STRING" id="1470563.SAMN05444000_11525"/>
<dbReference type="Gene3D" id="3.30.70.1070">
    <property type="entry name" value="Sporulation related repeat"/>
    <property type="match status" value="1"/>
</dbReference>
<keyword evidence="5" id="KW-1185">Reference proteome</keyword>
<dbReference type="RefSeq" id="WP_245815184.1">
    <property type="nucleotide sequence ID" value="NZ_FQZQ01000015.1"/>
</dbReference>
<feature type="region of interest" description="Disordered" evidence="1">
    <location>
        <begin position="197"/>
        <end position="231"/>
    </location>
</feature>
<dbReference type="EMBL" id="FQZQ01000015">
    <property type="protein sequence ID" value="SHJ90096.1"/>
    <property type="molecule type" value="Genomic_DNA"/>
</dbReference>
<protein>
    <submittedName>
        <fullName evidence="4">Sporulation related domain-containing protein</fullName>
    </submittedName>
</protein>
<feature type="compositionally biased region" description="Basic and acidic residues" evidence="1">
    <location>
        <begin position="140"/>
        <end position="149"/>
    </location>
</feature>
<evidence type="ECO:0000313" key="4">
    <source>
        <dbReference type="EMBL" id="SHJ90096.1"/>
    </source>
</evidence>
<dbReference type="InterPro" id="IPR007730">
    <property type="entry name" value="SPOR-like_dom"/>
</dbReference>
<dbReference type="Proteomes" id="UP000183982">
    <property type="component" value="Unassembled WGS sequence"/>
</dbReference>
<dbReference type="PROSITE" id="PS51724">
    <property type="entry name" value="SPOR"/>
    <property type="match status" value="1"/>
</dbReference>
<evidence type="ECO:0000256" key="1">
    <source>
        <dbReference type="SAM" id="MobiDB-lite"/>
    </source>
</evidence>
<keyword evidence="2" id="KW-0812">Transmembrane</keyword>
<evidence type="ECO:0000313" key="5">
    <source>
        <dbReference type="Proteomes" id="UP000183982"/>
    </source>
</evidence>
<organism evidence="4 5">
    <name type="scientific">Shimia gijangensis</name>
    <dbReference type="NCBI Taxonomy" id="1470563"/>
    <lineage>
        <taxon>Bacteria</taxon>
        <taxon>Pseudomonadati</taxon>
        <taxon>Pseudomonadota</taxon>
        <taxon>Alphaproteobacteria</taxon>
        <taxon>Rhodobacterales</taxon>
        <taxon>Roseobacteraceae</taxon>
    </lineage>
</organism>
<proteinExistence type="predicted"/>
<dbReference type="GO" id="GO:0042834">
    <property type="term" value="F:peptidoglycan binding"/>
    <property type="evidence" value="ECO:0007669"/>
    <property type="project" value="InterPro"/>
</dbReference>
<evidence type="ECO:0000259" key="3">
    <source>
        <dbReference type="PROSITE" id="PS51724"/>
    </source>
</evidence>
<keyword evidence="2" id="KW-0472">Membrane</keyword>
<feature type="domain" description="SPOR" evidence="3">
    <location>
        <begin position="257"/>
        <end position="342"/>
    </location>
</feature>
<dbReference type="AlphaFoldDB" id="A0A1M6N347"/>